<accession>A0A848ND30</accession>
<dbReference type="RefSeq" id="WP_049071295.1">
    <property type="nucleotide sequence ID" value="NZ_CADIKY010000007.1"/>
</dbReference>
<evidence type="ECO:0000313" key="6">
    <source>
        <dbReference type="EMBL" id="NMU90468.1"/>
    </source>
</evidence>
<dbReference type="GO" id="GO:0046872">
    <property type="term" value="F:metal ion binding"/>
    <property type="evidence" value="ECO:0007669"/>
    <property type="project" value="UniProtKB-KW"/>
</dbReference>
<keyword evidence="3" id="KW-0378">Hydrolase</keyword>
<dbReference type="InterPro" id="IPR011330">
    <property type="entry name" value="Glyco_hydro/deAcase_b/a-brl"/>
</dbReference>
<name>A0A848ND30_9BURK</name>
<dbReference type="GO" id="GO:0016787">
    <property type="term" value="F:hydrolase activity"/>
    <property type="evidence" value="ECO:0007669"/>
    <property type="project" value="UniProtKB-KW"/>
</dbReference>
<protein>
    <submittedName>
        <fullName evidence="6">ChbG/HpnK family deacetylase</fullName>
    </submittedName>
</protein>
<keyword evidence="4" id="KW-0460">Magnesium</keyword>
<evidence type="ECO:0000313" key="7">
    <source>
        <dbReference type="Proteomes" id="UP000542405"/>
    </source>
</evidence>
<evidence type="ECO:0000256" key="2">
    <source>
        <dbReference type="ARBA" id="ARBA00022723"/>
    </source>
</evidence>
<dbReference type="GeneID" id="55558651"/>
<evidence type="ECO:0000256" key="3">
    <source>
        <dbReference type="ARBA" id="ARBA00022801"/>
    </source>
</evidence>
<dbReference type="PANTHER" id="PTHR31609:SF1">
    <property type="entry name" value="CARBOHYDRATE DEACETYLASE"/>
    <property type="match status" value="1"/>
</dbReference>
<evidence type="ECO:0000256" key="1">
    <source>
        <dbReference type="ARBA" id="ARBA00001946"/>
    </source>
</evidence>
<dbReference type="Gene3D" id="3.20.20.370">
    <property type="entry name" value="Glycoside hydrolase/deacetylase"/>
    <property type="match status" value="1"/>
</dbReference>
<dbReference type="CDD" id="cd10807">
    <property type="entry name" value="YdjC_like_3"/>
    <property type="match status" value="1"/>
</dbReference>
<keyword evidence="2" id="KW-0479">Metal-binding</keyword>
<dbReference type="InterPro" id="IPR006879">
    <property type="entry name" value="YdjC-like"/>
</dbReference>
<dbReference type="GO" id="GO:0005975">
    <property type="term" value="P:carbohydrate metabolic process"/>
    <property type="evidence" value="ECO:0007669"/>
    <property type="project" value="InterPro"/>
</dbReference>
<sequence length="272" mass="30206">MTKRIVVCGDDFGMNADIDEGMITLAGMGRLSAVSCLSLGPTFNANAARLAAQDADLGLHVNFTEPLGNAFDADLPSLSQLILRAYTRRLDTAWIDQHLARQFDAFEAAFGRAPDYVDGHQHVHQLPMIRERLLAMLKQRYGARMPWLRQTAPGMLSGIPLKESIKARIIGALGAAELGRRASREGLRTNRRLLGVYGFEGGKRRYADLLQNWLFNARDCDLLMCHPAKDCQDDSAMARQRRAEYDVLACPKLGDWLAANGVRISRLPLNAR</sequence>
<keyword evidence="5" id="KW-0119">Carbohydrate metabolism</keyword>
<dbReference type="GO" id="GO:0019213">
    <property type="term" value="F:deacetylase activity"/>
    <property type="evidence" value="ECO:0007669"/>
    <property type="project" value="TreeGrafter"/>
</dbReference>
<comment type="caution">
    <text evidence="6">The sequence shown here is derived from an EMBL/GenBank/DDBJ whole genome shotgun (WGS) entry which is preliminary data.</text>
</comment>
<dbReference type="EMBL" id="JABBZE010000104">
    <property type="protein sequence ID" value="NMU90468.1"/>
    <property type="molecule type" value="Genomic_DNA"/>
</dbReference>
<dbReference type="SUPFAM" id="SSF88713">
    <property type="entry name" value="Glycoside hydrolase/deacetylase"/>
    <property type="match status" value="1"/>
</dbReference>
<evidence type="ECO:0000256" key="5">
    <source>
        <dbReference type="ARBA" id="ARBA00023277"/>
    </source>
</evidence>
<organism evidence="6 7">
    <name type="scientific">Achromobacter ruhlandii</name>
    <dbReference type="NCBI Taxonomy" id="72557"/>
    <lineage>
        <taxon>Bacteria</taxon>
        <taxon>Pseudomonadati</taxon>
        <taxon>Pseudomonadota</taxon>
        <taxon>Betaproteobacteria</taxon>
        <taxon>Burkholderiales</taxon>
        <taxon>Alcaligenaceae</taxon>
        <taxon>Achromobacter</taxon>
    </lineage>
</organism>
<evidence type="ECO:0000256" key="4">
    <source>
        <dbReference type="ARBA" id="ARBA00022842"/>
    </source>
</evidence>
<dbReference type="Pfam" id="PF04794">
    <property type="entry name" value="YdjC"/>
    <property type="match status" value="1"/>
</dbReference>
<dbReference type="AlphaFoldDB" id="A0A848ND30"/>
<proteinExistence type="predicted"/>
<reference evidence="6 7" key="1">
    <citation type="submission" date="2020-04" db="EMBL/GenBank/DDBJ databases">
        <title>Achromobacter ruhlandii genome sequencing and assembly.</title>
        <authorList>
            <person name="Martins R.C.R."/>
            <person name="Perdigao-Neto L.V."/>
            <person name="Levin A.S.S."/>
            <person name="Costa S.F."/>
        </authorList>
    </citation>
    <scope>NUCLEOTIDE SEQUENCE [LARGE SCALE GENOMIC DNA]</scope>
    <source>
        <strain evidence="6 7">9035ralo</strain>
    </source>
</reference>
<dbReference type="Proteomes" id="UP000542405">
    <property type="component" value="Unassembled WGS sequence"/>
</dbReference>
<comment type="cofactor">
    <cofactor evidence="1">
        <name>Mg(2+)</name>
        <dbReference type="ChEBI" id="CHEBI:18420"/>
    </cofactor>
</comment>
<dbReference type="PANTHER" id="PTHR31609">
    <property type="entry name" value="YDJC DEACETYLASE FAMILY MEMBER"/>
    <property type="match status" value="1"/>
</dbReference>
<gene>
    <name evidence="6" type="ORF">HGQ98_11670</name>
</gene>